<accession>F3ZXR0</accession>
<dbReference type="eggNOG" id="COG0399">
    <property type="taxonomic scope" value="Bacteria"/>
</dbReference>
<reference evidence="7" key="1">
    <citation type="submission" date="2010-11" db="EMBL/GenBank/DDBJ databases">
        <title>The complete genome of Mahella australiensis DSM 15567.</title>
        <authorList>
            <consortium name="US DOE Joint Genome Institute (JGI-PGF)"/>
            <person name="Lucas S."/>
            <person name="Copeland A."/>
            <person name="Lapidus A."/>
            <person name="Bruce D."/>
            <person name="Goodwin L."/>
            <person name="Pitluck S."/>
            <person name="Kyrpides N."/>
            <person name="Mavromatis K."/>
            <person name="Pagani I."/>
            <person name="Ivanova N."/>
            <person name="Teshima H."/>
            <person name="Brettin T."/>
            <person name="Detter J.C."/>
            <person name="Han C."/>
            <person name="Tapia R."/>
            <person name="Land M."/>
            <person name="Hauser L."/>
            <person name="Markowitz V."/>
            <person name="Cheng J.-F."/>
            <person name="Hugenholtz P."/>
            <person name="Woyke T."/>
            <person name="Wu D."/>
            <person name="Spring S."/>
            <person name="Pukall R."/>
            <person name="Steenblock K."/>
            <person name="Schneider S."/>
            <person name="Klenk H.-P."/>
            <person name="Eisen J.A."/>
        </authorList>
    </citation>
    <scope>NUCLEOTIDE SEQUENCE [LARGE SCALE GENOMIC DNA]</scope>
    <source>
        <strain evidence="7">DSM 15567 / CIP 107919 / 50-1 BON</strain>
    </source>
</reference>
<evidence type="ECO:0000313" key="6">
    <source>
        <dbReference type="EMBL" id="AEE95567.1"/>
    </source>
</evidence>
<dbReference type="InterPro" id="IPR015424">
    <property type="entry name" value="PyrdxlP-dep_Trfase"/>
</dbReference>
<dbReference type="GO" id="GO:0008483">
    <property type="term" value="F:transaminase activity"/>
    <property type="evidence" value="ECO:0007669"/>
    <property type="project" value="UniProtKB-KW"/>
</dbReference>
<dbReference type="STRING" id="697281.Mahau_0351"/>
<protein>
    <submittedName>
        <fullName evidence="6">DegT/DnrJ/EryC1/StrS aminotransferase</fullName>
    </submittedName>
</protein>
<feature type="active site" description="Proton acceptor" evidence="3">
    <location>
        <position position="186"/>
    </location>
</feature>
<name>F3ZXR0_MAHA5</name>
<evidence type="ECO:0000313" key="7">
    <source>
        <dbReference type="Proteomes" id="UP000008457"/>
    </source>
</evidence>
<keyword evidence="6" id="KW-0032">Aminotransferase</keyword>
<evidence type="ECO:0000256" key="4">
    <source>
        <dbReference type="PIRSR" id="PIRSR000390-2"/>
    </source>
</evidence>
<dbReference type="HOGENOM" id="CLU_033332_7_2_9"/>
<dbReference type="PANTHER" id="PTHR30244">
    <property type="entry name" value="TRANSAMINASE"/>
    <property type="match status" value="1"/>
</dbReference>
<dbReference type="GO" id="GO:0000271">
    <property type="term" value="P:polysaccharide biosynthetic process"/>
    <property type="evidence" value="ECO:0007669"/>
    <property type="project" value="TreeGrafter"/>
</dbReference>
<reference evidence="6 7" key="2">
    <citation type="journal article" date="2011" name="Stand. Genomic Sci.">
        <title>Complete genome sequence of Mahella australiensis type strain (50-1 BON).</title>
        <authorList>
            <person name="Sikorski J."/>
            <person name="Teshima H."/>
            <person name="Nolan M."/>
            <person name="Lucas S."/>
            <person name="Hammon N."/>
            <person name="Deshpande S."/>
            <person name="Cheng J.F."/>
            <person name="Pitluck S."/>
            <person name="Liolios K."/>
            <person name="Pagani I."/>
            <person name="Ivanova N."/>
            <person name="Huntemann M."/>
            <person name="Mavromatis K."/>
            <person name="Ovchinikova G."/>
            <person name="Pati A."/>
            <person name="Tapia R."/>
            <person name="Han C."/>
            <person name="Goodwin L."/>
            <person name="Chen A."/>
            <person name="Palaniappan K."/>
            <person name="Land M."/>
            <person name="Hauser L."/>
            <person name="Ngatchou-Djao O.D."/>
            <person name="Rohde M."/>
            <person name="Pukall R."/>
            <person name="Spring S."/>
            <person name="Abt B."/>
            <person name="Goker M."/>
            <person name="Detter J.C."/>
            <person name="Woyke T."/>
            <person name="Bristow J."/>
            <person name="Markowitz V."/>
            <person name="Hugenholtz P."/>
            <person name="Eisen J.A."/>
            <person name="Kyrpides N.C."/>
            <person name="Klenk H.P."/>
            <person name="Lapidus A."/>
        </authorList>
    </citation>
    <scope>NUCLEOTIDE SEQUENCE [LARGE SCALE GENOMIC DNA]</scope>
    <source>
        <strain evidence="7">DSM 15567 / CIP 107919 / 50-1 BON</strain>
    </source>
</reference>
<gene>
    <name evidence="6" type="ordered locus">Mahau_0351</name>
</gene>
<keyword evidence="7" id="KW-1185">Reference proteome</keyword>
<feature type="modified residue" description="N6-(pyridoxal phosphate)lysine" evidence="4">
    <location>
        <position position="186"/>
    </location>
</feature>
<dbReference type="GO" id="GO:0030170">
    <property type="term" value="F:pyridoxal phosphate binding"/>
    <property type="evidence" value="ECO:0007669"/>
    <property type="project" value="UniProtKB-ARBA"/>
</dbReference>
<dbReference type="EMBL" id="CP002360">
    <property type="protein sequence ID" value="AEE95567.1"/>
    <property type="molecule type" value="Genomic_DNA"/>
</dbReference>
<evidence type="ECO:0000256" key="3">
    <source>
        <dbReference type="PIRSR" id="PIRSR000390-1"/>
    </source>
</evidence>
<dbReference type="AlphaFoldDB" id="F3ZXR0"/>
<dbReference type="Gene3D" id="3.40.640.10">
    <property type="entry name" value="Type I PLP-dependent aspartate aminotransferase-like (Major domain)"/>
    <property type="match status" value="1"/>
</dbReference>
<dbReference type="Gene3D" id="3.90.1150.10">
    <property type="entry name" value="Aspartate Aminotransferase, domain 1"/>
    <property type="match status" value="1"/>
</dbReference>
<dbReference type="InterPro" id="IPR015421">
    <property type="entry name" value="PyrdxlP-dep_Trfase_major"/>
</dbReference>
<proteinExistence type="inferred from homology"/>
<dbReference type="RefSeq" id="WP_013780000.1">
    <property type="nucleotide sequence ID" value="NC_015520.1"/>
</dbReference>
<evidence type="ECO:0000256" key="5">
    <source>
        <dbReference type="RuleBase" id="RU004508"/>
    </source>
</evidence>
<dbReference type="SUPFAM" id="SSF53383">
    <property type="entry name" value="PLP-dependent transferases"/>
    <property type="match status" value="1"/>
</dbReference>
<sequence length="368" mass="40538">MNIPLLDLKEQYYAIKDEVDAAIEGVLENGQFILGPQVRALEHDIASYVGVPYAIGVGNGTDALVIALRACGIGPGDEVITSPFTFFASAESISAVGAKPVFVDIDPDTFNIDASKIEQTITSRTRAIIPVHLFGQSADMDAIMDIARKHDLMVIEDACQAMGAEYKGRKAGSFGHAACFSFFPTKNLGTYGDGGMIVTGDADIDKKARMLRAHGSTRKYYHEMIGYNSRLDELHAAILNVKFKYLDQWNDMRRHNAKVYDALLKDTGITVPYAAPYAKHIYHQYVVQCDDRDGLAAALKAKGVATGVYYPLPLHLQDAYKDLGYKRGDMPCAEAACDRVLAMPMYPELERHQIEYVADAVRELIRKG</sequence>
<evidence type="ECO:0000256" key="2">
    <source>
        <dbReference type="ARBA" id="ARBA00037999"/>
    </source>
</evidence>
<keyword evidence="6" id="KW-0808">Transferase</keyword>
<dbReference type="PIRSF" id="PIRSF000390">
    <property type="entry name" value="PLP_StrS"/>
    <property type="match status" value="1"/>
</dbReference>
<organism evidence="6 7">
    <name type="scientific">Mahella australiensis (strain DSM 15567 / CIP 107919 / 50-1 BON)</name>
    <dbReference type="NCBI Taxonomy" id="697281"/>
    <lineage>
        <taxon>Bacteria</taxon>
        <taxon>Bacillati</taxon>
        <taxon>Bacillota</taxon>
        <taxon>Clostridia</taxon>
        <taxon>Thermoanaerobacterales</taxon>
        <taxon>Thermoanaerobacterales Family IV. Incertae Sedis</taxon>
        <taxon>Mahella</taxon>
    </lineage>
</organism>
<dbReference type="OrthoDB" id="9810913at2"/>
<dbReference type="FunFam" id="3.40.640.10:FF:000089">
    <property type="entry name" value="Aminotransferase, DegT/DnrJ/EryC1/StrS family"/>
    <property type="match status" value="1"/>
</dbReference>
<keyword evidence="1 4" id="KW-0663">Pyridoxal phosphate</keyword>
<evidence type="ECO:0000256" key="1">
    <source>
        <dbReference type="ARBA" id="ARBA00022898"/>
    </source>
</evidence>
<dbReference type="Proteomes" id="UP000008457">
    <property type="component" value="Chromosome"/>
</dbReference>
<dbReference type="KEGG" id="mas:Mahau_0351"/>
<dbReference type="InterPro" id="IPR015422">
    <property type="entry name" value="PyrdxlP-dep_Trfase_small"/>
</dbReference>
<dbReference type="InterPro" id="IPR000653">
    <property type="entry name" value="DegT/StrS_aminotransferase"/>
</dbReference>
<dbReference type="CDD" id="cd00616">
    <property type="entry name" value="AHBA_syn"/>
    <property type="match status" value="1"/>
</dbReference>
<comment type="similarity">
    <text evidence="2 5">Belongs to the DegT/DnrJ/EryC1 family.</text>
</comment>
<dbReference type="PANTHER" id="PTHR30244:SF36">
    <property type="entry name" value="3-OXO-GLUCOSE-6-PHOSPHATE:GLUTAMATE AMINOTRANSFERASE"/>
    <property type="match status" value="1"/>
</dbReference>
<dbReference type="Pfam" id="PF01041">
    <property type="entry name" value="DegT_DnrJ_EryC1"/>
    <property type="match status" value="1"/>
</dbReference>